<accession>A0A2U2HI71</accession>
<dbReference type="Proteomes" id="UP000241421">
    <property type="component" value="Unassembled WGS sequence"/>
</dbReference>
<evidence type="ECO:0000313" key="1">
    <source>
        <dbReference type="EMBL" id="PWF46031.1"/>
    </source>
</evidence>
<name>A0A2U2HI71_9BURK</name>
<keyword evidence="2" id="KW-1185">Reference proteome</keyword>
<dbReference type="EMBL" id="PXWF02000246">
    <property type="protein sequence ID" value="PWF46031.1"/>
    <property type="molecule type" value="Genomic_DNA"/>
</dbReference>
<protein>
    <submittedName>
        <fullName evidence="1">Uncharacterized protein</fullName>
    </submittedName>
</protein>
<evidence type="ECO:0000313" key="2">
    <source>
        <dbReference type="Proteomes" id="UP000241421"/>
    </source>
</evidence>
<dbReference type="Pfam" id="PF19895">
    <property type="entry name" value="DUF6368"/>
    <property type="match status" value="1"/>
</dbReference>
<dbReference type="RefSeq" id="WP_106758509.1">
    <property type="nucleotide sequence ID" value="NZ_PXWF02000246.1"/>
</dbReference>
<organism evidence="1 2">
    <name type="scientific">Massilia glaciei</name>
    <dbReference type="NCBI Taxonomy" id="1524097"/>
    <lineage>
        <taxon>Bacteria</taxon>
        <taxon>Pseudomonadati</taxon>
        <taxon>Pseudomonadota</taxon>
        <taxon>Betaproteobacteria</taxon>
        <taxon>Burkholderiales</taxon>
        <taxon>Oxalobacteraceae</taxon>
        <taxon>Telluria group</taxon>
        <taxon>Massilia</taxon>
    </lineage>
</organism>
<sequence length="147" mass="16054">MAGATAEVLLRQSISDGERELIENYIRTAASSVEGKSFWIAGRPFVWYDGPADEEELALDILGLNPCGVVGFCAMSRGPVSEAYLAMLVAHIAQKLDGVVALGGHIKSFADDGILVMEGRFEGAYGDYVTPEFLYHWIGHPKFRMIN</sequence>
<dbReference type="InterPro" id="IPR045948">
    <property type="entry name" value="DUF6368"/>
</dbReference>
<reference evidence="1 2" key="1">
    <citation type="submission" date="2018-04" db="EMBL/GenBank/DDBJ databases">
        <title>Massilia violaceinigra sp. nov., a novel purple-pigmented bacterium isolated from Tianshan glacier, Xinjiang, China.</title>
        <authorList>
            <person name="Wang H."/>
        </authorList>
    </citation>
    <scope>NUCLEOTIDE SEQUENCE [LARGE SCALE GENOMIC DNA]</scope>
    <source>
        <strain evidence="1 2">B448-2</strain>
    </source>
</reference>
<comment type="caution">
    <text evidence="1">The sequence shown here is derived from an EMBL/GenBank/DDBJ whole genome shotgun (WGS) entry which is preliminary data.</text>
</comment>
<dbReference type="OrthoDB" id="8774683at2"/>
<proteinExistence type="predicted"/>
<gene>
    <name evidence="1" type="ORF">C7C56_016680</name>
</gene>
<dbReference type="AlphaFoldDB" id="A0A2U2HI71"/>